<comment type="caution">
    <text evidence="9">The sequence shown here is derived from an EMBL/GenBank/DDBJ whole genome shotgun (WGS) entry which is preliminary data.</text>
</comment>
<dbReference type="GO" id="GO:0007165">
    <property type="term" value="P:signal transduction"/>
    <property type="evidence" value="ECO:0007669"/>
    <property type="project" value="TreeGrafter"/>
</dbReference>
<keyword evidence="10" id="KW-1185">Reference proteome</keyword>
<evidence type="ECO:0000256" key="5">
    <source>
        <dbReference type="ARBA" id="ARBA00022777"/>
    </source>
</evidence>
<dbReference type="GO" id="GO:0005524">
    <property type="term" value="F:ATP binding"/>
    <property type="evidence" value="ECO:0007669"/>
    <property type="project" value="UniProtKB-KW"/>
</dbReference>
<accession>A0A9D5CU73</accession>
<gene>
    <name evidence="9" type="ORF">J5N97_014463</name>
</gene>
<evidence type="ECO:0000256" key="1">
    <source>
        <dbReference type="ARBA" id="ARBA00006234"/>
    </source>
</evidence>
<dbReference type="SUPFAM" id="SSF56112">
    <property type="entry name" value="Protein kinase-like (PK-like)"/>
    <property type="match status" value="1"/>
</dbReference>
<dbReference type="GO" id="GO:0004674">
    <property type="term" value="F:protein serine/threonine kinase activity"/>
    <property type="evidence" value="ECO:0007669"/>
    <property type="project" value="UniProtKB-KW"/>
</dbReference>
<comment type="similarity">
    <text evidence="1">Belongs to the protein kinase superfamily. CAMK Ser/Thr protein kinase family. SNF1 subfamily.</text>
</comment>
<keyword evidence="3" id="KW-0808">Transferase</keyword>
<keyword evidence="4" id="KW-0547">Nucleotide-binding</keyword>
<evidence type="ECO:0000256" key="7">
    <source>
        <dbReference type="ARBA" id="ARBA00058225"/>
    </source>
</evidence>
<keyword evidence="5" id="KW-0418">Kinase</keyword>
<dbReference type="OrthoDB" id="193931at2759"/>
<dbReference type="Pfam" id="PF00069">
    <property type="entry name" value="Pkinase"/>
    <property type="match status" value="1"/>
</dbReference>
<dbReference type="PANTHER" id="PTHR43895">
    <property type="entry name" value="CALCIUM/CALMODULIN-DEPENDENT PROTEIN KINASE KINASE-RELATED"/>
    <property type="match status" value="1"/>
</dbReference>
<dbReference type="Proteomes" id="UP001085076">
    <property type="component" value="Miscellaneous, Linkage group lg03"/>
</dbReference>
<dbReference type="PANTHER" id="PTHR43895:SF91">
    <property type="entry name" value="CBL-INTERACTING SERINE_THREONINE-PROTEIN KINASE 6"/>
    <property type="match status" value="1"/>
</dbReference>
<reference evidence="9" key="1">
    <citation type="submission" date="2021-03" db="EMBL/GenBank/DDBJ databases">
        <authorList>
            <person name="Li Z."/>
            <person name="Yang C."/>
        </authorList>
    </citation>
    <scope>NUCLEOTIDE SEQUENCE</scope>
    <source>
        <strain evidence="9">Dzin_1.0</strain>
        <tissue evidence="9">Leaf</tissue>
    </source>
</reference>
<evidence type="ECO:0000256" key="6">
    <source>
        <dbReference type="ARBA" id="ARBA00022840"/>
    </source>
</evidence>
<dbReference type="EMBL" id="JAGGNH010000003">
    <property type="protein sequence ID" value="KAJ0978989.1"/>
    <property type="molecule type" value="Genomic_DNA"/>
</dbReference>
<reference evidence="9" key="2">
    <citation type="journal article" date="2022" name="Hortic Res">
        <title>The genome of Dioscorea zingiberensis sheds light on the biosynthesis, origin and evolution of the medicinally important diosgenin saponins.</title>
        <authorList>
            <person name="Li Y."/>
            <person name="Tan C."/>
            <person name="Li Z."/>
            <person name="Guo J."/>
            <person name="Li S."/>
            <person name="Chen X."/>
            <person name="Wang C."/>
            <person name="Dai X."/>
            <person name="Yang H."/>
            <person name="Song W."/>
            <person name="Hou L."/>
            <person name="Xu J."/>
            <person name="Tong Z."/>
            <person name="Xu A."/>
            <person name="Yuan X."/>
            <person name="Wang W."/>
            <person name="Yang Q."/>
            <person name="Chen L."/>
            <person name="Sun Z."/>
            <person name="Wang K."/>
            <person name="Pan B."/>
            <person name="Chen J."/>
            <person name="Bao Y."/>
            <person name="Liu F."/>
            <person name="Qi X."/>
            <person name="Gang D.R."/>
            <person name="Wen J."/>
            <person name="Li J."/>
        </authorList>
    </citation>
    <scope>NUCLEOTIDE SEQUENCE</scope>
    <source>
        <strain evidence="9">Dzin_1.0</strain>
    </source>
</reference>
<name>A0A9D5CU73_9LILI</name>
<feature type="domain" description="Protein kinase" evidence="8">
    <location>
        <begin position="18"/>
        <end position="202"/>
    </location>
</feature>
<dbReference type="SMART" id="SM00220">
    <property type="entry name" value="S_TKc"/>
    <property type="match status" value="1"/>
</dbReference>
<sequence length="202" mass="22843">MEDIPSPTKGRNVLHGRYELGCVLGHDTFAKVCLACNLCTGHNVAIKVVGKEEVLYIGMMEKVKHEISVMKIVTHPNIVELHEVMATKSKIFFTMELVHVGELFSLVAHCSRLAESAARNYFRQLVSFINFCDNRDVYYLDLKPKTLILYNDGNLKVQDFGLYAFTEHVCLDRLLHTKYGMPAYVSPEVIDKKGYNGAKANL</sequence>
<dbReference type="InterPro" id="IPR011009">
    <property type="entry name" value="Kinase-like_dom_sf"/>
</dbReference>
<dbReference type="InterPro" id="IPR000719">
    <property type="entry name" value="Prot_kinase_dom"/>
</dbReference>
<protein>
    <recommendedName>
        <fullName evidence="8">Protein kinase domain-containing protein</fullName>
    </recommendedName>
</protein>
<comment type="function">
    <text evidence="7">CIPK serine-threonine protein kinases interact with CBL proteins. Binding of a CBL protein to the regulatory NAF domain of CIPK protein lead to the activation of the kinase in a calcium-dependent manner.</text>
</comment>
<dbReference type="PROSITE" id="PS50011">
    <property type="entry name" value="PROTEIN_KINASE_DOM"/>
    <property type="match status" value="1"/>
</dbReference>
<organism evidence="9 10">
    <name type="scientific">Dioscorea zingiberensis</name>
    <dbReference type="NCBI Taxonomy" id="325984"/>
    <lineage>
        <taxon>Eukaryota</taxon>
        <taxon>Viridiplantae</taxon>
        <taxon>Streptophyta</taxon>
        <taxon>Embryophyta</taxon>
        <taxon>Tracheophyta</taxon>
        <taxon>Spermatophyta</taxon>
        <taxon>Magnoliopsida</taxon>
        <taxon>Liliopsida</taxon>
        <taxon>Dioscoreales</taxon>
        <taxon>Dioscoreaceae</taxon>
        <taxon>Dioscorea</taxon>
    </lineage>
</organism>
<dbReference type="Gene3D" id="1.10.510.10">
    <property type="entry name" value="Transferase(Phosphotransferase) domain 1"/>
    <property type="match status" value="1"/>
</dbReference>
<dbReference type="FunFam" id="1.10.510.10:FF:000571">
    <property type="entry name" value="Maternal embryonic leucine zipper kinase"/>
    <property type="match status" value="1"/>
</dbReference>
<keyword evidence="6" id="KW-0067">ATP-binding</keyword>
<evidence type="ECO:0000259" key="8">
    <source>
        <dbReference type="PROSITE" id="PS50011"/>
    </source>
</evidence>
<evidence type="ECO:0000256" key="3">
    <source>
        <dbReference type="ARBA" id="ARBA00022679"/>
    </source>
</evidence>
<evidence type="ECO:0000313" key="9">
    <source>
        <dbReference type="EMBL" id="KAJ0978989.1"/>
    </source>
</evidence>
<evidence type="ECO:0000313" key="10">
    <source>
        <dbReference type="Proteomes" id="UP001085076"/>
    </source>
</evidence>
<evidence type="ECO:0000256" key="2">
    <source>
        <dbReference type="ARBA" id="ARBA00022527"/>
    </source>
</evidence>
<evidence type="ECO:0000256" key="4">
    <source>
        <dbReference type="ARBA" id="ARBA00022741"/>
    </source>
</evidence>
<dbReference type="AlphaFoldDB" id="A0A9D5CU73"/>
<keyword evidence="2" id="KW-0723">Serine/threonine-protein kinase</keyword>
<proteinExistence type="inferred from homology"/>